<dbReference type="EMBL" id="CAJOBJ010276846">
    <property type="protein sequence ID" value="CAF5138827.1"/>
    <property type="molecule type" value="Genomic_DNA"/>
</dbReference>
<evidence type="ECO:0000256" key="1">
    <source>
        <dbReference type="SAM" id="MobiDB-lite"/>
    </source>
</evidence>
<feature type="region of interest" description="Disordered" evidence="1">
    <location>
        <begin position="1"/>
        <end position="46"/>
    </location>
</feature>
<feature type="non-terminal residue" evidence="2">
    <location>
        <position position="46"/>
    </location>
</feature>
<accession>A0A8S3FQV4</accession>
<dbReference type="AlphaFoldDB" id="A0A8S3FQV4"/>
<feature type="compositionally biased region" description="Low complexity" evidence="1">
    <location>
        <begin position="1"/>
        <end position="15"/>
    </location>
</feature>
<name>A0A8S3FQV4_9BILA</name>
<evidence type="ECO:0000313" key="3">
    <source>
        <dbReference type="Proteomes" id="UP000681720"/>
    </source>
</evidence>
<protein>
    <submittedName>
        <fullName evidence="2">Uncharacterized protein</fullName>
    </submittedName>
</protein>
<comment type="caution">
    <text evidence="2">The sequence shown here is derived from an EMBL/GenBank/DDBJ whole genome shotgun (WGS) entry which is preliminary data.</text>
</comment>
<reference evidence="2" key="1">
    <citation type="submission" date="2021-02" db="EMBL/GenBank/DDBJ databases">
        <authorList>
            <person name="Nowell W R."/>
        </authorList>
    </citation>
    <scope>NUCLEOTIDE SEQUENCE</scope>
</reference>
<gene>
    <name evidence="2" type="ORF">GIL414_LOCUS64379</name>
</gene>
<sequence>MSTSITTCTDPTTVSLSTSNNLNVHRRPMIDSSPSQSQVKKKKKSN</sequence>
<organism evidence="2 3">
    <name type="scientific">Rotaria magnacalcarata</name>
    <dbReference type="NCBI Taxonomy" id="392030"/>
    <lineage>
        <taxon>Eukaryota</taxon>
        <taxon>Metazoa</taxon>
        <taxon>Spiralia</taxon>
        <taxon>Gnathifera</taxon>
        <taxon>Rotifera</taxon>
        <taxon>Eurotatoria</taxon>
        <taxon>Bdelloidea</taxon>
        <taxon>Philodinida</taxon>
        <taxon>Philodinidae</taxon>
        <taxon>Rotaria</taxon>
    </lineage>
</organism>
<proteinExistence type="predicted"/>
<evidence type="ECO:0000313" key="2">
    <source>
        <dbReference type="EMBL" id="CAF5138827.1"/>
    </source>
</evidence>
<dbReference type="Proteomes" id="UP000681720">
    <property type="component" value="Unassembled WGS sequence"/>
</dbReference>